<keyword evidence="3" id="KW-0547">Nucleotide-binding</keyword>
<dbReference type="PANTHER" id="PTHR10566:SF113">
    <property type="entry name" value="PROTEIN ACTIVITY OF BC1 COMPLEX KINASE 7, CHLOROPLASTIC"/>
    <property type="match status" value="1"/>
</dbReference>
<dbReference type="EMBL" id="JAGSPB010000002">
    <property type="protein sequence ID" value="MBV7265980.1"/>
    <property type="molecule type" value="Genomic_DNA"/>
</dbReference>
<dbReference type="InterPro" id="IPR050154">
    <property type="entry name" value="UbiB_kinase"/>
</dbReference>
<keyword evidence="6" id="KW-0472">Membrane</keyword>
<keyword evidence="6" id="KW-1133">Transmembrane helix</keyword>
<evidence type="ECO:0000256" key="4">
    <source>
        <dbReference type="ARBA" id="ARBA00022777"/>
    </source>
</evidence>
<comment type="similarity">
    <text evidence="1">Belongs to the protein kinase superfamily. ADCK protein kinase family.</text>
</comment>
<name>A0ABS6SLX0_9SPHN</name>
<keyword evidence="2" id="KW-0808">Transferase</keyword>
<reference evidence="8 9" key="1">
    <citation type="submission" date="2021-04" db="EMBL/GenBank/DDBJ databases">
        <authorList>
            <person name="Pira H."/>
            <person name="Risdian C."/>
            <person name="Wink J."/>
        </authorList>
    </citation>
    <scope>NUCLEOTIDE SEQUENCE [LARGE SCALE GENOMIC DNA]</scope>
    <source>
        <strain evidence="8 9">WH131</strain>
    </source>
</reference>
<dbReference type="CDD" id="cd13972">
    <property type="entry name" value="UbiB"/>
    <property type="match status" value="1"/>
</dbReference>
<accession>A0ABS6SLX0</accession>
<dbReference type="Proteomes" id="UP000699975">
    <property type="component" value="Unassembled WGS sequence"/>
</dbReference>
<evidence type="ECO:0000256" key="2">
    <source>
        <dbReference type="ARBA" id="ARBA00022679"/>
    </source>
</evidence>
<evidence type="ECO:0000256" key="6">
    <source>
        <dbReference type="SAM" id="Phobius"/>
    </source>
</evidence>
<proteinExistence type="inferred from homology"/>
<dbReference type="Pfam" id="PF03109">
    <property type="entry name" value="ABC1"/>
    <property type="match status" value="1"/>
</dbReference>
<dbReference type="NCBIfam" id="TIGR01982">
    <property type="entry name" value="UbiB"/>
    <property type="match status" value="1"/>
</dbReference>
<sequence>MTSPATHLSRLARWGVTLARRRALVGIEDDPNAPTQLKRLVKLARWTTFTSKNGTRDYGEAFRAIGPAAIKLGQSLATRPDLVGEEAAENLLSLQDSLPPVPFAEIKASIEASFDQPLETLFAEVDPVPVGAASIAQVHKGTTTEGGSVAIKVLRPGIREKFARDIQTYEWAAAHVEEMGSEAARLRPRLTIANFKRWTNSELDLRREAASASELTEAMAGIGGYRIPAIDWDRTNGRVLTVEWVDGVKISNRDELIARGHDLNAIAEKLVISFLTQAISAGFFHADMHQGNLFVEDDGTIVAIDFGIMGRIDRRARQWLAEILYGLTTGNYKRVAEIHFEAQYVPSYHSVGEFATALRAVGEPMRGKPVKELSVGQMLDGLFAITRDFDMQTQPHLLLLQKTMVMVEGIATQLNPDINMWDTAAPYVRSWIRDELGPEAAVADRIKEDTETLFRLPGLIRRLEEQFPPKGGAPEPPPLPEIRLLTDRKERTGGSRFGYLLALIAGAGAMWGAVSMGWLG</sequence>
<keyword evidence="5" id="KW-0067">ATP-binding</keyword>
<evidence type="ECO:0000313" key="8">
    <source>
        <dbReference type="EMBL" id="MBV7265980.1"/>
    </source>
</evidence>
<dbReference type="RefSeq" id="WP_218316581.1">
    <property type="nucleotide sequence ID" value="NZ_JAGSPB010000002.1"/>
</dbReference>
<comment type="caution">
    <text evidence="8">The sequence shown here is derived from an EMBL/GenBank/DDBJ whole genome shotgun (WGS) entry which is preliminary data.</text>
</comment>
<protein>
    <submittedName>
        <fullName evidence="8">2-polyprenylphenol 6-hydroxylase</fullName>
    </submittedName>
</protein>
<organism evidence="8 9">
    <name type="scientific">Erythrobacter ani</name>
    <dbReference type="NCBI Taxonomy" id="2827235"/>
    <lineage>
        <taxon>Bacteria</taxon>
        <taxon>Pseudomonadati</taxon>
        <taxon>Pseudomonadota</taxon>
        <taxon>Alphaproteobacteria</taxon>
        <taxon>Sphingomonadales</taxon>
        <taxon>Erythrobacteraceae</taxon>
        <taxon>Erythrobacter/Porphyrobacter group</taxon>
        <taxon>Erythrobacter</taxon>
    </lineage>
</organism>
<evidence type="ECO:0000256" key="5">
    <source>
        <dbReference type="ARBA" id="ARBA00022840"/>
    </source>
</evidence>
<keyword evidence="9" id="KW-1185">Reference proteome</keyword>
<keyword evidence="4" id="KW-0418">Kinase</keyword>
<evidence type="ECO:0000256" key="1">
    <source>
        <dbReference type="ARBA" id="ARBA00009670"/>
    </source>
</evidence>
<dbReference type="InterPro" id="IPR010232">
    <property type="entry name" value="UbiB"/>
</dbReference>
<keyword evidence="6" id="KW-0812">Transmembrane</keyword>
<evidence type="ECO:0000259" key="7">
    <source>
        <dbReference type="Pfam" id="PF03109"/>
    </source>
</evidence>
<feature type="transmembrane region" description="Helical" evidence="6">
    <location>
        <begin position="497"/>
        <end position="519"/>
    </location>
</feature>
<evidence type="ECO:0000313" key="9">
    <source>
        <dbReference type="Proteomes" id="UP000699975"/>
    </source>
</evidence>
<evidence type="ECO:0000256" key="3">
    <source>
        <dbReference type="ARBA" id="ARBA00022741"/>
    </source>
</evidence>
<dbReference type="PANTHER" id="PTHR10566">
    <property type="entry name" value="CHAPERONE-ACTIVITY OF BC1 COMPLEX CABC1 -RELATED"/>
    <property type="match status" value="1"/>
</dbReference>
<gene>
    <name evidence="8" type="primary">ubiB</name>
    <name evidence="8" type="ORF">KCG45_07290</name>
</gene>
<dbReference type="InterPro" id="IPR045308">
    <property type="entry name" value="UbiB_bact"/>
</dbReference>
<feature type="domain" description="ABC1 atypical kinase-like" evidence="7">
    <location>
        <begin position="94"/>
        <end position="339"/>
    </location>
</feature>
<dbReference type="InterPro" id="IPR004147">
    <property type="entry name" value="ABC1_dom"/>
</dbReference>